<dbReference type="RefSeq" id="WP_378241926.1">
    <property type="nucleotide sequence ID" value="NZ_JBHRWK010000045.1"/>
</dbReference>
<comment type="caution">
    <text evidence="2">The sequence shown here is derived from an EMBL/GenBank/DDBJ whole genome shotgun (WGS) entry which is preliminary data.</text>
</comment>
<evidence type="ECO:0000256" key="1">
    <source>
        <dbReference type="SAM" id="MobiDB-lite"/>
    </source>
</evidence>
<sequence>MRFRLVATVIATAAMLAGCGTENGGTPTPAPSSPNATELPRAGAPKVATPLDTAKFASDPCSAATNAEIEGVAGKLKRTEAEDIAGGRGCAWIFNDLAGSVSGGLNVSQPDGLSHLYALNKQGSGVTTFKPLPDIGGYPAVVFANGGEGAGNCNLAVGVRDNMMYTLVTKLFENNPAYNDPCGLNVKIAEFAIQHLKAAQ</sequence>
<evidence type="ECO:0000313" key="3">
    <source>
        <dbReference type="Proteomes" id="UP001595645"/>
    </source>
</evidence>
<protein>
    <submittedName>
        <fullName evidence="2">DUF3558 domain-containing protein</fullName>
    </submittedName>
</protein>
<feature type="region of interest" description="Disordered" evidence="1">
    <location>
        <begin position="20"/>
        <end position="43"/>
    </location>
</feature>
<dbReference type="InterPro" id="IPR024520">
    <property type="entry name" value="DUF3558"/>
</dbReference>
<reference evidence="3" key="1">
    <citation type="journal article" date="2019" name="Int. J. Syst. Evol. Microbiol.">
        <title>The Global Catalogue of Microorganisms (GCM) 10K type strain sequencing project: providing services to taxonomists for standard genome sequencing and annotation.</title>
        <authorList>
            <consortium name="The Broad Institute Genomics Platform"/>
            <consortium name="The Broad Institute Genome Sequencing Center for Infectious Disease"/>
            <person name="Wu L."/>
            <person name="Ma J."/>
        </authorList>
    </citation>
    <scope>NUCLEOTIDE SEQUENCE [LARGE SCALE GENOMIC DNA]</scope>
    <source>
        <strain evidence="3">CGMCC 4.7676</strain>
    </source>
</reference>
<accession>A0ABV7P244</accession>
<name>A0ABV7P244_9PSEU</name>
<evidence type="ECO:0000313" key="2">
    <source>
        <dbReference type="EMBL" id="MFC3453161.1"/>
    </source>
</evidence>
<dbReference type="Proteomes" id="UP001595645">
    <property type="component" value="Unassembled WGS sequence"/>
</dbReference>
<dbReference type="EMBL" id="JBHRWK010000045">
    <property type="protein sequence ID" value="MFC3453161.1"/>
    <property type="molecule type" value="Genomic_DNA"/>
</dbReference>
<keyword evidence="3" id="KW-1185">Reference proteome</keyword>
<organism evidence="2 3">
    <name type="scientific">Amycolatopsis speibonae</name>
    <dbReference type="NCBI Taxonomy" id="1450224"/>
    <lineage>
        <taxon>Bacteria</taxon>
        <taxon>Bacillati</taxon>
        <taxon>Actinomycetota</taxon>
        <taxon>Actinomycetes</taxon>
        <taxon>Pseudonocardiales</taxon>
        <taxon>Pseudonocardiaceae</taxon>
        <taxon>Amycolatopsis</taxon>
    </lineage>
</organism>
<dbReference type="Pfam" id="PF12079">
    <property type="entry name" value="DUF3558"/>
    <property type="match status" value="1"/>
</dbReference>
<proteinExistence type="predicted"/>
<dbReference type="PROSITE" id="PS51257">
    <property type="entry name" value="PROKAR_LIPOPROTEIN"/>
    <property type="match status" value="1"/>
</dbReference>
<gene>
    <name evidence="2" type="ORF">ACFOSH_27315</name>
</gene>